<accession>A0A8J6TSQ4</accession>
<keyword evidence="3" id="KW-0804">Transcription</keyword>
<organism evidence="6 7">
    <name type="scientific">Candidatus Desulfatibia vada</name>
    <dbReference type="NCBI Taxonomy" id="2841696"/>
    <lineage>
        <taxon>Bacteria</taxon>
        <taxon>Pseudomonadati</taxon>
        <taxon>Thermodesulfobacteriota</taxon>
        <taxon>Desulfobacteria</taxon>
        <taxon>Desulfobacterales</taxon>
        <taxon>Desulfobacterales incertae sedis</taxon>
        <taxon>Candidatus Desulfatibia</taxon>
    </lineage>
</organism>
<evidence type="ECO:0000256" key="4">
    <source>
        <dbReference type="PROSITE-ProRule" id="PRU00335"/>
    </source>
</evidence>
<dbReference type="Pfam" id="PF16925">
    <property type="entry name" value="TetR_C_13"/>
    <property type="match status" value="1"/>
</dbReference>
<dbReference type="Gene3D" id="1.10.10.60">
    <property type="entry name" value="Homeodomain-like"/>
    <property type="match status" value="1"/>
</dbReference>
<dbReference type="InterPro" id="IPR036271">
    <property type="entry name" value="Tet_transcr_reg_TetR-rel_C_sf"/>
</dbReference>
<dbReference type="SUPFAM" id="SSF48498">
    <property type="entry name" value="Tetracyclin repressor-like, C-terminal domain"/>
    <property type="match status" value="1"/>
</dbReference>
<keyword evidence="2 4" id="KW-0238">DNA-binding</keyword>
<comment type="caution">
    <text evidence="6">The sequence shown here is derived from an EMBL/GenBank/DDBJ whole genome shotgun (WGS) entry which is preliminary data.</text>
</comment>
<dbReference type="EMBL" id="JACNIG010000213">
    <property type="protein sequence ID" value="MBC8432247.1"/>
    <property type="molecule type" value="Genomic_DNA"/>
</dbReference>
<dbReference type="SUPFAM" id="SSF46689">
    <property type="entry name" value="Homeodomain-like"/>
    <property type="match status" value="1"/>
</dbReference>
<dbReference type="InterPro" id="IPR009057">
    <property type="entry name" value="Homeodomain-like_sf"/>
</dbReference>
<keyword evidence="1" id="KW-0805">Transcription regulation</keyword>
<dbReference type="InterPro" id="IPR001647">
    <property type="entry name" value="HTH_TetR"/>
</dbReference>
<dbReference type="Gene3D" id="1.10.357.10">
    <property type="entry name" value="Tetracycline Repressor, domain 2"/>
    <property type="match status" value="1"/>
</dbReference>
<evidence type="ECO:0000256" key="2">
    <source>
        <dbReference type="ARBA" id="ARBA00023125"/>
    </source>
</evidence>
<dbReference type="InterPro" id="IPR011075">
    <property type="entry name" value="TetR_C"/>
</dbReference>
<dbReference type="PROSITE" id="PS50977">
    <property type="entry name" value="HTH_TETR_2"/>
    <property type="match status" value="1"/>
</dbReference>
<dbReference type="Proteomes" id="UP000605201">
    <property type="component" value="Unassembled WGS sequence"/>
</dbReference>
<dbReference type="GO" id="GO:0003677">
    <property type="term" value="F:DNA binding"/>
    <property type="evidence" value="ECO:0007669"/>
    <property type="project" value="UniProtKB-UniRule"/>
</dbReference>
<sequence length="218" mass="24310">MGEAGSSESVKKSLTKTNVRTILSIMKKGQETKIVILEAGLDMASQLGLECVSIGSLAKIIKMSKSGLFAHFQSKENLQVEILNYAGRLFSESVIVPSLKIKAGITRIKALVDNWINWSSALTGGCIFVSASTEYSDRPGKVRECLLQQQNDWIDCLDRIAQAAISSGDFRVDVDCQQFAFDLYSLMLGFHLYFKLLDNSETKKRKEIALDRLLNNYR</sequence>
<reference evidence="6 7" key="1">
    <citation type="submission" date="2020-08" db="EMBL/GenBank/DDBJ databases">
        <title>Bridging the membrane lipid divide: bacteria of the FCB group superphylum have the potential to synthesize archaeal ether lipids.</title>
        <authorList>
            <person name="Villanueva L."/>
            <person name="Von Meijenfeldt F.A.B."/>
            <person name="Westbye A.B."/>
            <person name="Yadav S."/>
            <person name="Hopmans E.C."/>
            <person name="Dutilh B.E."/>
            <person name="Sinninghe Damste J.S."/>
        </authorList>
    </citation>
    <scope>NUCLEOTIDE SEQUENCE [LARGE SCALE GENOMIC DNA]</scope>
    <source>
        <strain evidence="6">NIOZ-UU17</strain>
    </source>
</reference>
<evidence type="ECO:0000259" key="5">
    <source>
        <dbReference type="PROSITE" id="PS50977"/>
    </source>
</evidence>
<dbReference type="PANTHER" id="PTHR47506:SF6">
    <property type="entry name" value="HTH-TYPE TRANSCRIPTIONAL REPRESSOR NEMR"/>
    <property type="match status" value="1"/>
</dbReference>
<name>A0A8J6TSQ4_9BACT</name>
<feature type="domain" description="HTH tetR-type" evidence="5">
    <location>
        <begin position="30"/>
        <end position="90"/>
    </location>
</feature>
<evidence type="ECO:0000256" key="1">
    <source>
        <dbReference type="ARBA" id="ARBA00023015"/>
    </source>
</evidence>
<protein>
    <submittedName>
        <fullName evidence="6">TetR/AcrR family transcriptional regulator</fullName>
    </submittedName>
</protein>
<dbReference type="PANTHER" id="PTHR47506">
    <property type="entry name" value="TRANSCRIPTIONAL REGULATORY PROTEIN"/>
    <property type="match status" value="1"/>
</dbReference>
<evidence type="ECO:0000313" key="6">
    <source>
        <dbReference type="EMBL" id="MBC8432247.1"/>
    </source>
</evidence>
<dbReference type="AlphaFoldDB" id="A0A8J6TSQ4"/>
<evidence type="ECO:0000256" key="3">
    <source>
        <dbReference type="ARBA" id="ARBA00023163"/>
    </source>
</evidence>
<dbReference type="Pfam" id="PF00440">
    <property type="entry name" value="TetR_N"/>
    <property type="match status" value="1"/>
</dbReference>
<gene>
    <name evidence="6" type="ORF">H8D96_10030</name>
</gene>
<evidence type="ECO:0000313" key="7">
    <source>
        <dbReference type="Proteomes" id="UP000605201"/>
    </source>
</evidence>
<proteinExistence type="predicted"/>
<feature type="DNA-binding region" description="H-T-H motif" evidence="4">
    <location>
        <begin position="53"/>
        <end position="72"/>
    </location>
</feature>